<dbReference type="Pfam" id="PF01451">
    <property type="entry name" value="LMWPc"/>
    <property type="match status" value="1"/>
</dbReference>
<dbReference type="InterPro" id="IPR023485">
    <property type="entry name" value="Ptyr_pPase"/>
</dbReference>
<dbReference type="PANTHER" id="PTHR11717">
    <property type="entry name" value="LOW MOLECULAR WEIGHT PROTEIN TYROSINE PHOSPHATASE"/>
    <property type="match status" value="1"/>
</dbReference>
<dbReference type="SMART" id="SM00226">
    <property type="entry name" value="LMWPc"/>
    <property type="match status" value="1"/>
</dbReference>
<dbReference type="CDD" id="cd16343">
    <property type="entry name" value="LMWPTP"/>
    <property type="match status" value="1"/>
</dbReference>
<dbReference type="InterPro" id="IPR050438">
    <property type="entry name" value="LMW_PTPase"/>
</dbReference>
<accession>A0ABX8RYW6</accession>
<protein>
    <submittedName>
        <fullName evidence="2">Low molecular weight phosphotyrosine protein phosphatase</fullName>
    </submittedName>
</protein>
<proteinExistence type="predicted"/>
<name>A0ABX8RYW6_NOCIO</name>
<evidence type="ECO:0000259" key="1">
    <source>
        <dbReference type="SMART" id="SM00226"/>
    </source>
</evidence>
<feature type="domain" description="Phosphotyrosine protein phosphatase I" evidence="1">
    <location>
        <begin position="2"/>
        <end position="132"/>
    </location>
</feature>
<evidence type="ECO:0000313" key="2">
    <source>
        <dbReference type="EMBL" id="QXN94738.1"/>
    </source>
</evidence>
<reference evidence="2 3" key="1">
    <citation type="submission" date="2021-07" db="EMBL/GenBank/DDBJ databases">
        <title>Whole Genome Sequence of Nocardia Iowensis.</title>
        <authorList>
            <person name="Lamm A."/>
            <person name="Collins-Fairclough A.M."/>
            <person name="Bunk B."/>
            <person name="Sproer C."/>
        </authorList>
    </citation>
    <scope>NUCLEOTIDE SEQUENCE [LARGE SCALE GENOMIC DNA]</scope>
    <source>
        <strain evidence="2 3">NRRL 5646</strain>
    </source>
</reference>
<dbReference type="EMBL" id="CP078145">
    <property type="protein sequence ID" value="QXN94738.1"/>
    <property type="molecule type" value="Genomic_DNA"/>
</dbReference>
<gene>
    <name evidence="2" type="ORF">KV110_17815</name>
</gene>
<evidence type="ECO:0000313" key="3">
    <source>
        <dbReference type="Proteomes" id="UP000694257"/>
    </source>
</evidence>
<sequence length="145" mass="15338">MGNICRSPLAAAVLAQHGGAAVEVRSAGLAAKWVGRPADPPMIAVARAHGYDLTTHRACALSAALLQWADVILAMDHTVLTALRDRADEHTRPKLSLYLGDRDVPDPFGHPAEAFEKCVALIESGADHHVQPLGAAGRSATEHTR</sequence>
<organism evidence="2 3">
    <name type="scientific">Nocardia iowensis</name>
    <dbReference type="NCBI Taxonomy" id="204891"/>
    <lineage>
        <taxon>Bacteria</taxon>
        <taxon>Bacillati</taxon>
        <taxon>Actinomycetota</taxon>
        <taxon>Actinomycetes</taxon>
        <taxon>Mycobacteriales</taxon>
        <taxon>Nocardiaceae</taxon>
        <taxon>Nocardia</taxon>
    </lineage>
</organism>
<keyword evidence="3" id="KW-1185">Reference proteome</keyword>
<dbReference type="PANTHER" id="PTHR11717:SF31">
    <property type="entry name" value="LOW MOLECULAR WEIGHT PROTEIN-TYROSINE-PHOSPHATASE ETP-RELATED"/>
    <property type="match status" value="1"/>
</dbReference>
<dbReference type="Proteomes" id="UP000694257">
    <property type="component" value="Chromosome"/>
</dbReference>